<dbReference type="PANTHER" id="PTHR10196:SF69">
    <property type="entry name" value="GLYCEROL KINASE"/>
    <property type="match status" value="1"/>
</dbReference>
<dbReference type="EC" id="2.7.1.30" evidence="4"/>
<name>A0A376VSS8_ECOLX</name>
<reference evidence="4 5" key="1">
    <citation type="submission" date="2018-06" db="EMBL/GenBank/DDBJ databases">
        <authorList>
            <consortium name="Pathogen Informatics"/>
            <person name="Doyle S."/>
        </authorList>
    </citation>
    <scope>NUCLEOTIDE SEQUENCE [LARGE SCALE GENOMIC DNA]</scope>
    <source>
        <strain evidence="4 5">NCTC9077</strain>
    </source>
</reference>
<dbReference type="PANTHER" id="PTHR10196">
    <property type="entry name" value="SUGAR KINASE"/>
    <property type="match status" value="1"/>
</dbReference>
<dbReference type="GO" id="GO:0004370">
    <property type="term" value="F:glycerol kinase activity"/>
    <property type="evidence" value="ECO:0007669"/>
    <property type="project" value="UniProtKB-EC"/>
</dbReference>
<proteinExistence type="inferred from homology"/>
<dbReference type="EMBL" id="UGCU01000001">
    <property type="protein sequence ID" value="STJ14169.1"/>
    <property type="molecule type" value="Genomic_DNA"/>
</dbReference>
<evidence type="ECO:0000313" key="5">
    <source>
        <dbReference type="Proteomes" id="UP000254495"/>
    </source>
</evidence>
<dbReference type="AlphaFoldDB" id="A0A376VSS8"/>
<dbReference type="InterPro" id="IPR043129">
    <property type="entry name" value="ATPase_NBD"/>
</dbReference>
<comment type="similarity">
    <text evidence="1">Belongs to the FGGY kinase family.</text>
</comment>
<dbReference type="GO" id="GO:0005829">
    <property type="term" value="C:cytosol"/>
    <property type="evidence" value="ECO:0007669"/>
    <property type="project" value="TreeGrafter"/>
</dbReference>
<evidence type="ECO:0000256" key="3">
    <source>
        <dbReference type="ARBA" id="ARBA00022777"/>
    </source>
</evidence>
<sequence length="83" mass="9657">MQFQSDILGTRVERPEVREVTALGAAYLAGLAVGFWQNLDELQEKAVIEREFRPGIETTERNYRYAGWKKAVKRAMAWEEHDE</sequence>
<evidence type="ECO:0000313" key="4">
    <source>
        <dbReference type="EMBL" id="STJ14169.1"/>
    </source>
</evidence>
<evidence type="ECO:0000256" key="2">
    <source>
        <dbReference type="ARBA" id="ARBA00022679"/>
    </source>
</evidence>
<dbReference type="GO" id="GO:0019563">
    <property type="term" value="P:glycerol catabolic process"/>
    <property type="evidence" value="ECO:0007669"/>
    <property type="project" value="TreeGrafter"/>
</dbReference>
<keyword evidence="3 4" id="KW-0418">Kinase</keyword>
<dbReference type="Gene3D" id="3.30.420.40">
    <property type="match status" value="1"/>
</dbReference>
<dbReference type="SUPFAM" id="SSF53067">
    <property type="entry name" value="Actin-like ATPase domain"/>
    <property type="match status" value="1"/>
</dbReference>
<accession>A0A376VSS8</accession>
<keyword evidence="2 4" id="KW-0808">Transferase</keyword>
<protein>
    <submittedName>
        <fullName evidence="4">Glycerol kinase</fullName>
        <ecNumber evidence="4">2.7.1.30</ecNumber>
    </submittedName>
</protein>
<dbReference type="Proteomes" id="UP000254495">
    <property type="component" value="Unassembled WGS sequence"/>
</dbReference>
<gene>
    <name evidence="4" type="primary">glpK_3</name>
    <name evidence="4" type="ORF">NCTC9077_06007</name>
</gene>
<evidence type="ECO:0000256" key="1">
    <source>
        <dbReference type="ARBA" id="ARBA00009156"/>
    </source>
</evidence>
<organism evidence="4 5">
    <name type="scientific">Escherichia coli</name>
    <dbReference type="NCBI Taxonomy" id="562"/>
    <lineage>
        <taxon>Bacteria</taxon>
        <taxon>Pseudomonadati</taxon>
        <taxon>Pseudomonadota</taxon>
        <taxon>Gammaproteobacteria</taxon>
        <taxon>Enterobacterales</taxon>
        <taxon>Enterobacteriaceae</taxon>
        <taxon>Escherichia</taxon>
    </lineage>
</organism>